<dbReference type="Pfam" id="PF07715">
    <property type="entry name" value="Plug"/>
    <property type="match status" value="1"/>
</dbReference>
<organism evidence="8 9">
    <name type="scientific">Alistipes indistinctus YIT 12060</name>
    <dbReference type="NCBI Taxonomy" id="742725"/>
    <lineage>
        <taxon>Bacteria</taxon>
        <taxon>Pseudomonadati</taxon>
        <taxon>Bacteroidota</taxon>
        <taxon>Bacteroidia</taxon>
        <taxon>Bacteroidales</taxon>
        <taxon>Rikenellaceae</taxon>
        <taxon>Alistipes</taxon>
    </lineage>
</organism>
<comment type="caution">
    <text evidence="8">The sequence shown here is derived from an EMBL/GenBank/DDBJ whole genome shotgun (WGS) entry which is preliminary data.</text>
</comment>
<dbReference type="InterPro" id="IPR008969">
    <property type="entry name" value="CarboxyPept-like_regulatory"/>
</dbReference>
<evidence type="ECO:0000256" key="3">
    <source>
        <dbReference type="ARBA" id="ARBA00023237"/>
    </source>
</evidence>
<feature type="domain" description="TonB-dependent receptor-like beta-barrel" evidence="6">
    <location>
        <begin position="418"/>
        <end position="893"/>
    </location>
</feature>
<dbReference type="SUPFAM" id="SSF56935">
    <property type="entry name" value="Porins"/>
    <property type="match status" value="1"/>
</dbReference>
<evidence type="ECO:0000256" key="4">
    <source>
        <dbReference type="RuleBase" id="RU003357"/>
    </source>
</evidence>
<dbReference type="Gene3D" id="2.60.40.1120">
    <property type="entry name" value="Carboxypeptidase-like, regulatory domain"/>
    <property type="match status" value="1"/>
</dbReference>
<dbReference type="eggNOG" id="COG4771">
    <property type="taxonomic scope" value="Bacteria"/>
</dbReference>
<protein>
    <recommendedName>
        <fullName evidence="10">TonB-dependent receptor</fullName>
    </recommendedName>
</protein>
<feature type="domain" description="TonB-dependent receptor plug" evidence="7">
    <location>
        <begin position="142"/>
        <end position="229"/>
    </location>
</feature>
<gene>
    <name evidence="8" type="ORF">HMPREF9450_00794</name>
</gene>
<comment type="similarity">
    <text evidence="4">Belongs to the TonB-dependent receptor family.</text>
</comment>
<dbReference type="STRING" id="742725.HMPREF9450_00794"/>
<dbReference type="EMBL" id="ADLD01000009">
    <property type="protein sequence ID" value="EHB92590.1"/>
    <property type="molecule type" value="Genomic_DNA"/>
</dbReference>
<dbReference type="PATRIC" id="fig|742725.3.peg.846"/>
<dbReference type="PANTHER" id="PTHR40980">
    <property type="entry name" value="PLUG DOMAIN-CONTAINING PROTEIN"/>
    <property type="match status" value="1"/>
</dbReference>
<dbReference type="InterPro" id="IPR000531">
    <property type="entry name" value="Beta-barrel_TonB"/>
</dbReference>
<dbReference type="Pfam" id="PF13715">
    <property type="entry name" value="CarbopepD_reg_2"/>
    <property type="match status" value="1"/>
</dbReference>
<dbReference type="OrthoDB" id="9768470at2"/>
<dbReference type="PANTHER" id="PTHR40980:SF5">
    <property type="entry name" value="TONB-DEPENDENT RECEPTOR"/>
    <property type="match status" value="1"/>
</dbReference>
<accession>G5H7Z1</accession>
<keyword evidence="2 4" id="KW-0472">Membrane</keyword>
<evidence type="ECO:0000256" key="1">
    <source>
        <dbReference type="ARBA" id="ARBA00004442"/>
    </source>
</evidence>
<dbReference type="HOGENOM" id="CLU_006935_0_0_10"/>
<dbReference type="AlphaFoldDB" id="G5H7Z1"/>
<dbReference type="InterPro" id="IPR012910">
    <property type="entry name" value="Plug_dom"/>
</dbReference>
<dbReference type="GeneID" id="92816191"/>
<keyword evidence="4" id="KW-0798">TonB box</keyword>
<evidence type="ECO:0000256" key="2">
    <source>
        <dbReference type="ARBA" id="ARBA00023136"/>
    </source>
</evidence>
<feature type="chain" id="PRO_5003477894" description="TonB-dependent receptor" evidence="5">
    <location>
        <begin position="24"/>
        <end position="941"/>
    </location>
</feature>
<evidence type="ECO:0000313" key="8">
    <source>
        <dbReference type="EMBL" id="EHB92590.1"/>
    </source>
</evidence>
<dbReference type="RefSeq" id="WP_009133600.1">
    <property type="nucleotide sequence ID" value="NZ_CP102250.1"/>
</dbReference>
<dbReference type="GO" id="GO:0009279">
    <property type="term" value="C:cell outer membrane"/>
    <property type="evidence" value="ECO:0007669"/>
    <property type="project" value="UniProtKB-SubCell"/>
</dbReference>
<evidence type="ECO:0000259" key="7">
    <source>
        <dbReference type="Pfam" id="PF07715"/>
    </source>
</evidence>
<dbReference type="InterPro" id="IPR037066">
    <property type="entry name" value="Plug_dom_sf"/>
</dbReference>
<feature type="signal peptide" evidence="5">
    <location>
        <begin position="1"/>
        <end position="23"/>
    </location>
</feature>
<keyword evidence="9" id="KW-1185">Reference proteome</keyword>
<comment type="subcellular location">
    <subcellularLocation>
        <location evidence="1 4">Cell outer membrane</location>
    </subcellularLocation>
</comment>
<evidence type="ECO:0008006" key="10">
    <source>
        <dbReference type="Google" id="ProtNLM"/>
    </source>
</evidence>
<keyword evidence="3" id="KW-0998">Cell outer membrane</keyword>
<sequence>MIKKFIRSYLILNLLLLASAAAAQTPSGVIRGTVLDAKSKQPVIGASVSVDGTAMGTATDLEGKFLLTGVPAGPSSVRISFLSYKPFTSGPLTIKGGESTELNVELVEEVSELENVVVVATRKVNSDAGLLSQMREMSLVASGTSAQAIAKTQDRDAAEVVRRIPGISILDDKFVVVRGLAQRYNNVWINGGAVPSSEADTRSFSFDILPSSQLDNMMIVKSPAPEIPGDFSGGFVLIRTKVLPEKNSIQLSYTTGFNNVTNFHDFKYNPGSAADAFGFGSASRKLRSGVPDRVDDSNTEQVDRVTKNGFREDWRVKSRRPLWDQKFNFAINRKFDRENGDRFGLVGALNYSNTNKSFLNMENSRYGIYNGDEDTKNYSYKYTDNQYTNDVKLGAMLNLSYLPAPKDENHINKYEFRNLFNQLGRNRYTEREGFQNISGYYDQQKEEFLYASRGSYTGQFAGDHRIRHTRLDWNAGYSYANKRQPDRRIVERQKDPGNGIDQYQIDQSFISRDFIRLDEHIASAAVNLSQPLNPSAERPIELKAGLYGEYKTRTYNTRAFEYKWDIGADLPQGFASLPIWEIMLPSNLGADKIHINDQSERSDNYKANNHLEAAYAAFNIPLGKFNIYAGARLELFRTAVTTYGNVSDKKRTYDYTNLLPSLNATYNFNRKSLLRLAYGMTVNRPEFRELSPSTYEDFDMYSLVMGNPNLKQAVVQNLDLRYEWYPASGEIISLGAFYKRFKNPIEWTYTDAGGSYIYSFQNALSADLYGLELEVKKDLAFMGLRNFSLAFNASWIKSNVHFPSDGIEHDRPMQGQSPYLVNTGLFYQNDKIGFSAAVLYNRIGKRIVGIGRTADSQGNTQNNTIPDIYEMPRNAVDITLSQRLSKVFELKLSGRDLLAENIDFKQFPTFTTASGTVEHREQVTKSYNPGRSFFLTVVATF</sequence>
<dbReference type="InterPro" id="IPR036942">
    <property type="entry name" value="Beta-barrel_TonB_sf"/>
</dbReference>
<keyword evidence="5" id="KW-0732">Signal</keyword>
<evidence type="ECO:0000256" key="5">
    <source>
        <dbReference type="SAM" id="SignalP"/>
    </source>
</evidence>
<dbReference type="SUPFAM" id="SSF49464">
    <property type="entry name" value="Carboxypeptidase regulatory domain-like"/>
    <property type="match status" value="1"/>
</dbReference>
<dbReference type="Gene3D" id="2.40.170.20">
    <property type="entry name" value="TonB-dependent receptor, beta-barrel domain"/>
    <property type="match status" value="1"/>
</dbReference>
<dbReference type="Proteomes" id="UP000006008">
    <property type="component" value="Unassembled WGS sequence"/>
</dbReference>
<dbReference type="Pfam" id="PF00593">
    <property type="entry name" value="TonB_dep_Rec_b-barrel"/>
    <property type="match status" value="1"/>
</dbReference>
<name>G5H7Z1_9BACT</name>
<reference evidence="8 9" key="1">
    <citation type="submission" date="2011-08" db="EMBL/GenBank/DDBJ databases">
        <title>The Genome Sequence of Alistipes indistinctus YIT 12060.</title>
        <authorList>
            <consortium name="The Broad Institute Genome Sequencing Platform"/>
            <person name="Earl A."/>
            <person name="Ward D."/>
            <person name="Feldgarden M."/>
            <person name="Gevers D."/>
            <person name="Morotomi M."/>
            <person name="Young S.K."/>
            <person name="Zeng Q."/>
            <person name="Gargeya S."/>
            <person name="Fitzgerald M."/>
            <person name="Haas B."/>
            <person name="Abouelleil A."/>
            <person name="Alvarado L."/>
            <person name="Arachchi H.M."/>
            <person name="Berlin A."/>
            <person name="Brown A."/>
            <person name="Chapman S.B."/>
            <person name="Chen Z."/>
            <person name="Dunbar C."/>
            <person name="Freedman E."/>
            <person name="Gearin G."/>
            <person name="Gellesch M."/>
            <person name="Goldberg J."/>
            <person name="Griggs A."/>
            <person name="Gujja S."/>
            <person name="Heiman D."/>
            <person name="Howarth C."/>
            <person name="Larson L."/>
            <person name="Lui A."/>
            <person name="MacDonald P.J.P."/>
            <person name="Montmayeur A."/>
            <person name="Murphy C."/>
            <person name="Neiman D."/>
            <person name="Pearson M."/>
            <person name="Priest M."/>
            <person name="Roberts A."/>
            <person name="Saif S."/>
            <person name="Shea T."/>
            <person name="Shenoy N."/>
            <person name="Sisk P."/>
            <person name="Stolte C."/>
            <person name="Sykes S."/>
            <person name="Wortman J."/>
            <person name="Nusbaum C."/>
            <person name="Birren B."/>
        </authorList>
    </citation>
    <scope>NUCLEOTIDE SEQUENCE [LARGE SCALE GENOMIC DNA]</scope>
    <source>
        <strain evidence="8 9">YIT 12060</strain>
    </source>
</reference>
<evidence type="ECO:0000313" key="9">
    <source>
        <dbReference type="Proteomes" id="UP000006008"/>
    </source>
</evidence>
<evidence type="ECO:0000259" key="6">
    <source>
        <dbReference type="Pfam" id="PF00593"/>
    </source>
</evidence>
<proteinExistence type="inferred from homology"/>
<dbReference type="Gene3D" id="2.170.130.10">
    <property type="entry name" value="TonB-dependent receptor, plug domain"/>
    <property type="match status" value="1"/>
</dbReference>